<organism evidence="4 5">
    <name type="scientific">Flavilitoribacter nigricans (strain ATCC 23147 / DSM 23189 / NBRC 102662 / NCIMB 1420 / SS-2)</name>
    <name type="common">Lewinella nigricans</name>
    <dbReference type="NCBI Taxonomy" id="1122177"/>
    <lineage>
        <taxon>Bacteria</taxon>
        <taxon>Pseudomonadati</taxon>
        <taxon>Bacteroidota</taxon>
        <taxon>Saprospiria</taxon>
        <taxon>Saprospirales</taxon>
        <taxon>Lewinellaceae</taxon>
        <taxon>Flavilitoribacter</taxon>
    </lineage>
</organism>
<evidence type="ECO:0000259" key="3">
    <source>
        <dbReference type="PROSITE" id="PS50930"/>
    </source>
</evidence>
<dbReference type="Pfam" id="PF00072">
    <property type="entry name" value="Response_reg"/>
    <property type="match status" value="1"/>
</dbReference>
<dbReference type="PROSITE" id="PS50110">
    <property type="entry name" value="RESPONSE_REGULATORY"/>
    <property type="match status" value="1"/>
</dbReference>
<dbReference type="SMART" id="SM00448">
    <property type="entry name" value="REC"/>
    <property type="match status" value="1"/>
</dbReference>
<feature type="modified residue" description="4-aspartylphosphate" evidence="1">
    <location>
        <position position="55"/>
    </location>
</feature>
<protein>
    <submittedName>
        <fullName evidence="4">DNA-binding response regulator</fullName>
    </submittedName>
</protein>
<dbReference type="PANTHER" id="PTHR37299">
    <property type="entry name" value="TRANSCRIPTIONAL REGULATOR-RELATED"/>
    <property type="match status" value="1"/>
</dbReference>
<dbReference type="Gene3D" id="3.40.50.2300">
    <property type="match status" value="1"/>
</dbReference>
<dbReference type="GO" id="GO:0003677">
    <property type="term" value="F:DNA binding"/>
    <property type="evidence" value="ECO:0007669"/>
    <property type="project" value="UniProtKB-KW"/>
</dbReference>
<dbReference type="PANTHER" id="PTHR37299:SF1">
    <property type="entry name" value="STAGE 0 SPORULATION PROTEIN A HOMOLOG"/>
    <property type="match status" value="1"/>
</dbReference>
<dbReference type="SMART" id="SM00850">
    <property type="entry name" value="LytTR"/>
    <property type="match status" value="1"/>
</dbReference>
<dbReference type="Gene3D" id="2.40.50.1020">
    <property type="entry name" value="LytTr DNA-binding domain"/>
    <property type="match status" value="1"/>
</dbReference>
<dbReference type="PROSITE" id="PS50930">
    <property type="entry name" value="HTH_LYTTR"/>
    <property type="match status" value="1"/>
</dbReference>
<dbReference type="OrthoDB" id="646623at2"/>
<dbReference type="RefSeq" id="WP_099153678.1">
    <property type="nucleotide sequence ID" value="NZ_PDUD01000035.1"/>
</dbReference>
<comment type="caution">
    <text evidence="4">The sequence shown here is derived from an EMBL/GenBank/DDBJ whole genome shotgun (WGS) entry which is preliminary data.</text>
</comment>
<dbReference type="InterPro" id="IPR046947">
    <property type="entry name" value="LytR-like"/>
</dbReference>
<dbReference type="AlphaFoldDB" id="A0A2D0N5B2"/>
<sequence>MKILLVEDELPARERLKNLLAKMKTKISTVAEAGSIQEAVLRLEEENDFDLAFFDIQLSDGLSFEIFRKVNVRIPVIFTTAYDAYLLEAFHSNGIDYLLKPLKERELFRALQKFYQLQSHFSADIAGFIAQMTEKTNYLKRIAGMKSSAMIPVKVEEVAWFTTRHKVTLLRTFGDESLVVNKPLTNLEGVLDPHQFRRVNRQYIVNIEAVRQIKPYQKGKLLLSLEPSSGEEIVISQEQASLMKEWLEI</sequence>
<reference evidence="4 5" key="1">
    <citation type="submission" date="2017-10" db="EMBL/GenBank/DDBJ databases">
        <title>The draft genome sequence of Lewinella nigricans NBRC 102662.</title>
        <authorList>
            <person name="Wang K."/>
        </authorList>
    </citation>
    <scope>NUCLEOTIDE SEQUENCE [LARGE SCALE GENOMIC DNA]</scope>
    <source>
        <strain evidence="4 5">NBRC 102662</strain>
    </source>
</reference>
<gene>
    <name evidence="4" type="ORF">CRP01_29600</name>
</gene>
<feature type="domain" description="Response regulatory" evidence="2">
    <location>
        <begin position="2"/>
        <end position="115"/>
    </location>
</feature>
<dbReference type="SUPFAM" id="SSF52172">
    <property type="entry name" value="CheY-like"/>
    <property type="match status" value="1"/>
</dbReference>
<keyword evidence="1" id="KW-0597">Phosphoprotein</keyword>
<dbReference type="GO" id="GO:0000156">
    <property type="term" value="F:phosphorelay response regulator activity"/>
    <property type="evidence" value="ECO:0007669"/>
    <property type="project" value="InterPro"/>
</dbReference>
<keyword evidence="5" id="KW-1185">Reference proteome</keyword>
<dbReference type="EMBL" id="PDUD01000035">
    <property type="protein sequence ID" value="PHN02963.1"/>
    <property type="molecule type" value="Genomic_DNA"/>
</dbReference>
<keyword evidence="4" id="KW-0238">DNA-binding</keyword>
<dbReference type="Proteomes" id="UP000223913">
    <property type="component" value="Unassembled WGS sequence"/>
</dbReference>
<evidence type="ECO:0000313" key="5">
    <source>
        <dbReference type="Proteomes" id="UP000223913"/>
    </source>
</evidence>
<feature type="domain" description="HTH LytTR-type" evidence="3">
    <location>
        <begin position="142"/>
        <end position="249"/>
    </location>
</feature>
<dbReference type="Pfam" id="PF04397">
    <property type="entry name" value="LytTR"/>
    <property type="match status" value="1"/>
</dbReference>
<name>A0A2D0N5B2_FLAN2</name>
<evidence type="ECO:0000259" key="2">
    <source>
        <dbReference type="PROSITE" id="PS50110"/>
    </source>
</evidence>
<dbReference type="InterPro" id="IPR007492">
    <property type="entry name" value="LytTR_DNA-bd_dom"/>
</dbReference>
<evidence type="ECO:0000313" key="4">
    <source>
        <dbReference type="EMBL" id="PHN02963.1"/>
    </source>
</evidence>
<proteinExistence type="predicted"/>
<accession>A0A2D0N5B2</accession>
<evidence type="ECO:0000256" key="1">
    <source>
        <dbReference type="PROSITE-ProRule" id="PRU00169"/>
    </source>
</evidence>
<dbReference type="InterPro" id="IPR001789">
    <property type="entry name" value="Sig_transdc_resp-reg_receiver"/>
</dbReference>
<dbReference type="InterPro" id="IPR011006">
    <property type="entry name" value="CheY-like_superfamily"/>
</dbReference>